<keyword evidence="8" id="KW-1185">Reference proteome</keyword>
<dbReference type="GO" id="GO:0006098">
    <property type="term" value="P:pentose-phosphate shunt"/>
    <property type="evidence" value="ECO:0007669"/>
    <property type="project" value="InterPro"/>
</dbReference>
<accession>A0AAV8T369</accession>
<proteinExistence type="inferred from homology"/>
<evidence type="ECO:0000256" key="4">
    <source>
        <dbReference type="ARBA" id="ARBA00022801"/>
    </source>
</evidence>
<dbReference type="NCBIfam" id="TIGR01198">
    <property type="entry name" value="pgl"/>
    <property type="match status" value="1"/>
</dbReference>
<evidence type="ECO:0000256" key="3">
    <source>
        <dbReference type="ARBA" id="ARBA00010662"/>
    </source>
</evidence>
<organism evidence="7 8">
    <name type="scientific">Erythroxylum novogranatense</name>
    <dbReference type="NCBI Taxonomy" id="1862640"/>
    <lineage>
        <taxon>Eukaryota</taxon>
        <taxon>Viridiplantae</taxon>
        <taxon>Streptophyta</taxon>
        <taxon>Embryophyta</taxon>
        <taxon>Tracheophyta</taxon>
        <taxon>Spermatophyta</taxon>
        <taxon>Magnoliopsida</taxon>
        <taxon>eudicotyledons</taxon>
        <taxon>Gunneridae</taxon>
        <taxon>Pentapetalae</taxon>
        <taxon>rosids</taxon>
        <taxon>fabids</taxon>
        <taxon>Malpighiales</taxon>
        <taxon>Erythroxylaceae</taxon>
        <taxon>Erythroxylum</taxon>
    </lineage>
</organism>
<dbReference type="InterPro" id="IPR005900">
    <property type="entry name" value="6-phosphogluconolactonase_DevB"/>
</dbReference>
<dbReference type="AlphaFoldDB" id="A0AAV8T369"/>
<dbReference type="PANTHER" id="PTHR11054">
    <property type="entry name" value="6-PHOSPHOGLUCONOLACTONASE"/>
    <property type="match status" value="1"/>
</dbReference>
<dbReference type="InterPro" id="IPR006148">
    <property type="entry name" value="Glc/Gal-6P_isomerase"/>
</dbReference>
<dbReference type="GO" id="GO:0005975">
    <property type="term" value="P:carbohydrate metabolic process"/>
    <property type="evidence" value="ECO:0007669"/>
    <property type="project" value="InterPro"/>
</dbReference>
<evidence type="ECO:0000256" key="1">
    <source>
        <dbReference type="ARBA" id="ARBA00000832"/>
    </source>
</evidence>
<gene>
    <name evidence="7" type="ORF">K2173_021857</name>
</gene>
<dbReference type="Proteomes" id="UP001159364">
    <property type="component" value="Linkage Group LG07"/>
</dbReference>
<dbReference type="EMBL" id="JAIWQS010000007">
    <property type="protein sequence ID" value="KAJ8760819.1"/>
    <property type="molecule type" value="Genomic_DNA"/>
</dbReference>
<evidence type="ECO:0000256" key="2">
    <source>
        <dbReference type="ARBA" id="ARBA00004961"/>
    </source>
</evidence>
<dbReference type="EC" id="3.1.1.31" evidence="5"/>
<evidence type="ECO:0000313" key="8">
    <source>
        <dbReference type="Proteomes" id="UP001159364"/>
    </source>
</evidence>
<dbReference type="GO" id="GO:0005737">
    <property type="term" value="C:cytoplasm"/>
    <property type="evidence" value="ECO:0007669"/>
    <property type="project" value="UniProtKB-ARBA"/>
</dbReference>
<keyword evidence="4" id="KW-0378">Hydrolase</keyword>
<protein>
    <recommendedName>
        <fullName evidence="5">Probable 6-phosphogluconolactonase</fullName>
        <ecNumber evidence="5">3.1.1.31</ecNumber>
    </recommendedName>
</protein>
<sequence length="322" mass="35622">MATSPLSVTTSLHTFSLSLPKQSKPFLVSPQSQVAYKRFDRSFGLRNDSFIHQDFQRSNVGSTRAGRFGGALTATPKKKVEVFDAEEDLATSLANYVVDLSAKFVKQRGAFSIALSGGSLIQSLRKLVEPPFIDSIEWSKWHIFWVDERVVPKDHVDSNYKLAFDGLLSKVPILLSNVYPINDALSAERAAEDYETRLKSLIYTKVIDTSPVSGLPKFDLILLGMGPDGHVASLFPGHPLVKEQQKWVTYIKDSPKPPPQRITFTFPLINAANNIALVVSGSAQANAVRDALRKSQISETLPVKMVSPEGELKWFLDNDAAF</sequence>
<dbReference type="InterPro" id="IPR037171">
    <property type="entry name" value="NagB/RpiA_transferase-like"/>
</dbReference>
<comment type="catalytic activity">
    <reaction evidence="1 5">
        <text>6-phospho-D-glucono-1,5-lactone + H2O = 6-phospho-D-gluconate + H(+)</text>
        <dbReference type="Rhea" id="RHEA:12556"/>
        <dbReference type="ChEBI" id="CHEBI:15377"/>
        <dbReference type="ChEBI" id="CHEBI:15378"/>
        <dbReference type="ChEBI" id="CHEBI:57955"/>
        <dbReference type="ChEBI" id="CHEBI:58759"/>
        <dbReference type="EC" id="3.1.1.31"/>
    </reaction>
</comment>
<evidence type="ECO:0000313" key="7">
    <source>
        <dbReference type="EMBL" id="KAJ8760819.1"/>
    </source>
</evidence>
<comment type="pathway">
    <text evidence="2">Carbohydrate degradation; pentose phosphate pathway; D-ribulose 5-phosphate from D-glucose 6-phosphate (oxidative stage): step 2/3.</text>
</comment>
<dbReference type="GO" id="GO:0017057">
    <property type="term" value="F:6-phosphogluconolactonase activity"/>
    <property type="evidence" value="ECO:0007669"/>
    <property type="project" value="UniProtKB-EC"/>
</dbReference>
<reference evidence="7 8" key="1">
    <citation type="submission" date="2021-09" db="EMBL/GenBank/DDBJ databases">
        <title>Genomic insights and catalytic innovation underlie evolution of tropane alkaloids biosynthesis.</title>
        <authorList>
            <person name="Wang Y.-J."/>
            <person name="Tian T."/>
            <person name="Huang J.-P."/>
            <person name="Huang S.-X."/>
        </authorList>
    </citation>
    <scope>NUCLEOTIDE SEQUENCE [LARGE SCALE GENOMIC DNA]</scope>
    <source>
        <strain evidence="7">KIB-2018</strain>
        <tissue evidence="7">Leaf</tissue>
    </source>
</reference>
<dbReference type="PANTHER" id="PTHR11054:SF22">
    <property type="entry name" value="6-PHOSPHOGLUCONOLACTONASE 3, CHLOROPLASTIC"/>
    <property type="match status" value="1"/>
</dbReference>
<dbReference type="InterPro" id="IPR039104">
    <property type="entry name" value="6PGL"/>
</dbReference>
<comment type="similarity">
    <text evidence="3 5">Belongs to the glucosamine/galactosamine-6-phosphate isomerase family. 6-phosphogluconolactonase subfamily.</text>
</comment>
<dbReference type="Pfam" id="PF01182">
    <property type="entry name" value="Glucosamine_iso"/>
    <property type="match status" value="1"/>
</dbReference>
<dbReference type="SUPFAM" id="SSF100950">
    <property type="entry name" value="NagB/RpiA/CoA transferase-like"/>
    <property type="match status" value="1"/>
</dbReference>
<dbReference type="CDD" id="cd01400">
    <property type="entry name" value="6PGL"/>
    <property type="match status" value="1"/>
</dbReference>
<evidence type="ECO:0000259" key="6">
    <source>
        <dbReference type="Pfam" id="PF01182"/>
    </source>
</evidence>
<name>A0AAV8T369_9ROSI</name>
<dbReference type="Gene3D" id="3.40.50.1360">
    <property type="match status" value="1"/>
</dbReference>
<dbReference type="FunFam" id="3.40.50.1360:FF:000009">
    <property type="entry name" value="Probable 6-phosphogluconolactonase"/>
    <property type="match status" value="1"/>
</dbReference>
<comment type="caution">
    <text evidence="7">The sequence shown here is derived from an EMBL/GenBank/DDBJ whole genome shotgun (WGS) entry which is preliminary data.</text>
</comment>
<feature type="domain" description="Glucosamine/galactosamine-6-phosphate isomerase" evidence="6">
    <location>
        <begin position="86"/>
        <end position="314"/>
    </location>
</feature>
<evidence type="ECO:0000256" key="5">
    <source>
        <dbReference type="RuleBase" id="RU365095"/>
    </source>
</evidence>